<organism evidence="1 2">
    <name type="scientific">Oryza sativa subsp. japonica</name>
    <name type="common">Rice</name>
    <dbReference type="NCBI Taxonomy" id="39947"/>
    <lineage>
        <taxon>Eukaryota</taxon>
        <taxon>Viridiplantae</taxon>
        <taxon>Streptophyta</taxon>
        <taxon>Embryophyta</taxon>
        <taxon>Tracheophyta</taxon>
        <taxon>Spermatophyta</taxon>
        <taxon>Magnoliopsida</taxon>
        <taxon>Liliopsida</taxon>
        <taxon>Poales</taxon>
        <taxon>Poaceae</taxon>
        <taxon>BOP clade</taxon>
        <taxon>Oryzoideae</taxon>
        <taxon>Oryzeae</taxon>
        <taxon>Oryzinae</taxon>
        <taxon>Oryza</taxon>
        <taxon>Oryza sativa</taxon>
    </lineage>
</organism>
<dbReference type="Gramene" id="Os05t0485850-00">
    <property type="protein sequence ID" value="Os05t0485850-00"/>
    <property type="gene ID" value="Os05g0485850"/>
</dbReference>
<dbReference type="InParanoid" id="A0A0P0WNV8"/>
<gene>
    <name evidence="1" type="ordered locus">Os05g0485850</name>
    <name evidence="1" type="ORF">OSNPB_050485850</name>
</gene>
<sequence length="113" mass="12140">MSCTVWEPSISTSFMSWPWMRKLSDALMPTLQTRSRYVLPASTVNMGGSAAALPDLPLMTTPCGRPKLLPASSILAMAAWSLVYQSPMSTMWSSAGGSNGTGMSRRLTTLIPP</sequence>
<reference evidence="1 2" key="2">
    <citation type="journal article" date="2013" name="Plant Cell Physiol.">
        <title>Rice Annotation Project Database (RAP-DB): an integrative and interactive database for rice genomics.</title>
        <authorList>
            <person name="Sakai H."/>
            <person name="Lee S.S."/>
            <person name="Tanaka T."/>
            <person name="Numa H."/>
            <person name="Kim J."/>
            <person name="Kawahara Y."/>
            <person name="Wakimoto H."/>
            <person name="Yang C.C."/>
            <person name="Iwamoto M."/>
            <person name="Abe T."/>
            <person name="Yamada Y."/>
            <person name="Muto A."/>
            <person name="Inokuchi H."/>
            <person name="Ikemura T."/>
            <person name="Matsumoto T."/>
            <person name="Sasaki T."/>
            <person name="Itoh T."/>
        </authorList>
    </citation>
    <scope>NUCLEOTIDE SEQUENCE [LARGE SCALE GENOMIC DNA]</scope>
    <source>
        <strain evidence="2">cv. Nipponbare</strain>
    </source>
</reference>
<dbReference type="PaxDb" id="39947-A0A0P0WNV8"/>
<dbReference type="Proteomes" id="UP000059680">
    <property type="component" value="Chromosome 5"/>
</dbReference>
<keyword evidence="2" id="KW-1185">Reference proteome</keyword>
<evidence type="ECO:0000313" key="2">
    <source>
        <dbReference type="Proteomes" id="UP000059680"/>
    </source>
</evidence>
<reference evidence="1 2" key="3">
    <citation type="journal article" date="2013" name="Rice">
        <title>Improvement of the Oryza sativa Nipponbare reference genome using next generation sequence and optical map data.</title>
        <authorList>
            <person name="Kawahara Y."/>
            <person name="de la Bastide M."/>
            <person name="Hamilton J.P."/>
            <person name="Kanamori H."/>
            <person name="McCombie W.R."/>
            <person name="Ouyang S."/>
            <person name="Schwartz D.C."/>
            <person name="Tanaka T."/>
            <person name="Wu J."/>
            <person name="Zhou S."/>
            <person name="Childs K.L."/>
            <person name="Davidson R.M."/>
            <person name="Lin H."/>
            <person name="Quesada-Ocampo L."/>
            <person name="Vaillancourt B."/>
            <person name="Sakai H."/>
            <person name="Lee S.S."/>
            <person name="Kim J."/>
            <person name="Numa H."/>
            <person name="Itoh T."/>
            <person name="Buell C.R."/>
            <person name="Matsumoto T."/>
        </authorList>
    </citation>
    <scope>NUCLEOTIDE SEQUENCE [LARGE SCALE GENOMIC DNA]</scope>
    <source>
        <strain evidence="2">cv. Nipponbare</strain>
    </source>
</reference>
<dbReference type="AlphaFoldDB" id="A0A0P0WNV8"/>
<name>A0A0P0WNV8_ORYSJ</name>
<proteinExistence type="predicted"/>
<accession>A0A0P0WNV8</accession>
<evidence type="ECO:0000313" key="1">
    <source>
        <dbReference type="EMBL" id="BAS94613.1"/>
    </source>
</evidence>
<reference evidence="2" key="1">
    <citation type="journal article" date="2005" name="Nature">
        <title>The map-based sequence of the rice genome.</title>
        <authorList>
            <consortium name="International rice genome sequencing project (IRGSP)"/>
            <person name="Matsumoto T."/>
            <person name="Wu J."/>
            <person name="Kanamori H."/>
            <person name="Katayose Y."/>
            <person name="Fujisawa M."/>
            <person name="Namiki N."/>
            <person name="Mizuno H."/>
            <person name="Yamamoto K."/>
            <person name="Antonio B.A."/>
            <person name="Baba T."/>
            <person name="Sakata K."/>
            <person name="Nagamura Y."/>
            <person name="Aoki H."/>
            <person name="Arikawa K."/>
            <person name="Arita K."/>
            <person name="Bito T."/>
            <person name="Chiden Y."/>
            <person name="Fujitsuka N."/>
            <person name="Fukunaka R."/>
            <person name="Hamada M."/>
            <person name="Harada C."/>
            <person name="Hayashi A."/>
            <person name="Hijishita S."/>
            <person name="Honda M."/>
            <person name="Hosokawa S."/>
            <person name="Ichikawa Y."/>
            <person name="Idonuma A."/>
            <person name="Iijima M."/>
            <person name="Ikeda M."/>
            <person name="Ikeno M."/>
            <person name="Ito K."/>
            <person name="Ito S."/>
            <person name="Ito T."/>
            <person name="Ito Y."/>
            <person name="Ito Y."/>
            <person name="Iwabuchi A."/>
            <person name="Kamiya K."/>
            <person name="Karasawa W."/>
            <person name="Kurita K."/>
            <person name="Katagiri S."/>
            <person name="Kikuta A."/>
            <person name="Kobayashi H."/>
            <person name="Kobayashi N."/>
            <person name="Machita K."/>
            <person name="Maehara T."/>
            <person name="Masukawa M."/>
            <person name="Mizubayashi T."/>
            <person name="Mukai Y."/>
            <person name="Nagasaki H."/>
            <person name="Nagata Y."/>
            <person name="Naito S."/>
            <person name="Nakashima M."/>
            <person name="Nakama Y."/>
            <person name="Nakamichi Y."/>
            <person name="Nakamura M."/>
            <person name="Meguro A."/>
            <person name="Negishi M."/>
            <person name="Ohta I."/>
            <person name="Ohta T."/>
            <person name="Okamoto M."/>
            <person name="Ono N."/>
            <person name="Saji S."/>
            <person name="Sakaguchi M."/>
            <person name="Sakai K."/>
            <person name="Shibata M."/>
            <person name="Shimokawa T."/>
            <person name="Song J."/>
            <person name="Takazaki Y."/>
            <person name="Terasawa K."/>
            <person name="Tsugane M."/>
            <person name="Tsuji K."/>
            <person name="Ueda S."/>
            <person name="Waki K."/>
            <person name="Yamagata H."/>
            <person name="Yamamoto M."/>
            <person name="Yamamoto S."/>
            <person name="Yamane H."/>
            <person name="Yoshiki S."/>
            <person name="Yoshihara R."/>
            <person name="Yukawa K."/>
            <person name="Zhong H."/>
            <person name="Yano M."/>
            <person name="Yuan Q."/>
            <person name="Ouyang S."/>
            <person name="Liu J."/>
            <person name="Jones K.M."/>
            <person name="Gansberger K."/>
            <person name="Moffat K."/>
            <person name="Hill J."/>
            <person name="Bera J."/>
            <person name="Fadrosh D."/>
            <person name="Jin S."/>
            <person name="Johri S."/>
            <person name="Kim M."/>
            <person name="Overton L."/>
            <person name="Reardon M."/>
            <person name="Tsitrin T."/>
            <person name="Vuong H."/>
            <person name="Weaver B."/>
            <person name="Ciecko A."/>
            <person name="Tallon L."/>
            <person name="Jackson J."/>
            <person name="Pai G."/>
            <person name="Aken S.V."/>
            <person name="Utterback T."/>
            <person name="Reidmuller S."/>
            <person name="Feldblyum T."/>
            <person name="Hsiao J."/>
            <person name="Zismann V."/>
            <person name="Iobst S."/>
            <person name="de Vazeille A.R."/>
            <person name="Buell C.R."/>
            <person name="Ying K."/>
            <person name="Li Y."/>
            <person name="Lu T."/>
            <person name="Huang Y."/>
            <person name="Zhao Q."/>
            <person name="Feng Q."/>
            <person name="Zhang L."/>
            <person name="Zhu J."/>
            <person name="Weng Q."/>
            <person name="Mu J."/>
            <person name="Lu Y."/>
            <person name="Fan D."/>
            <person name="Liu Y."/>
            <person name="Guan J."/>
            <person name="Zhang Y."/>
            <person name="Yu S."/>
            <person name="Liu X."/>
            <person name="Zhang Y."/>
            <person name="Hong G."/>
            <person name="Han B."/>
            <person name="Choisne N."/>
            <person name="Demange N."/>
            <person name="Orjeda G."/>
            <person name="Samain S."/>
            <person name="Cattolico L."/>
            <person name="Pelletier E."/>
            <person name="Couloux A."/>
            <person name="Segurens B."/>
            <person name="Wincker P."/>
            <person name="D'Hont A."/>
            <person name="Scarpelli C."/>
            <person name="Weissenbach J."/>
            <person name="Salanoubat M."/>
            <person name="Quetier F."/>
            <person name="Yu Y."/>
            <person name="Kim H.R."/>
            <person name="Rambo T."/>
            <person name="Currie J."/>
            <person name="Collura K."/>
            <person name="Luo M."/>
            <person name="Yang T."/>
            <person name="Ammiraju J.S.S."/>
            <person name="Engler F."/>
            <person name="Soderlund C."/>
            <person name="Wing R.A."/>
            <person name="Palmer L.E."/>
            <person name="de la Bastide M."/>
            <person name="Spiegel L."/>
            <person name="Nascimento L."/>
            <person name="Zutavern T."/>
            <person name="O'Shaughnessy A."/>
            <person name="Dike S."/>
            <person name="Dedhia N."/>
            <person name="Preston R."/>
            <person name="Balija V."/>
            <person name="McCombie W.R."/>
            <person name="Chow T."/>
            <person name="Chen H."/>
            <person name="Chung M."/>
            <person name="Chen C."/>
            <person name="Shaw J."/>
            <person name="Wu H."/>
            <person name="Hsiao K."/>
            <person name="Chao Y."/>
            <person name="Chu M."/>
            <person name="Cheng C."/>
            <person name="Hour A."/>
            <person name="Lee P."/>
            <person name="Lin S."/>
            <person name="Lin Y."/>
            <person name="Liou J."/>
            <person name="Liu S."/>
            <person name="Hsing Y."/>
            <person name="Raghuvanshi S."/>
            <person name="Mohanty A."/>
            <person name="Bharti A.K."/>
            <person name="Gaur A."/>
            <person name="Gupta V."/>
            <person name="Kumar D."/>
            <person name="Ravi V."/>
            <person name="Vij S."/>
            <person name="Kapur A."/>
            <person name="Khurana P."/>
            <person name="Khurana P."/>
            <person name="Khurana J.P."/>
            <person name="Tyagi A.K."/>
            <person name="Gaikwad K."/>
            <person name="Singh A."/>
            <person name="Dalal V."/>
            <person name="Srivastava S."/>
            <person name="Dixit A."/>
            <person name="Pal A.K."/>
            <person name="Ghazi I.A."/>
            <person name="Yadav M."/>
            <person name="Pandit A."/>
            <person name="Bhargava A."/>
            <person name="Sureshbabu K."/>
            <person name="Batra K."/>
            <person name="Sharma T.R."/>
            <person name="Mohapatra T."/>
            <person name="Singh N.K."/>
            <person name="Messing J."/>
            <person name="Nelson A.B."/>
            <person name="Fuks G."/>
            <person name="Kavchok S."/>
            <person name="Keizer G."/>
            <person name="Linton E."/>
            <person name="Llaca V."/>
            <person name="Song R."/>
            <person name="Tanyolac B."/>
            <person name="Young S."/>
            <person name="Ho-Il K."/>
            <person name="Hahn J.H."/>
            <person name="Sangsakoo G."/>
            <person name="Vanavichit A."/>
            <person name="de Mattos Luiz.A.T."/>
            <person name="Zimmer P.D."/>
            <person name="Malone G."/>
            <person name="Dellagostin O."/>
            <person name="de Oliveira A.C."/>
            <person name="Bevan M."/>
            <person name="Bancroft I."/>
            <person name="Minx P."/>
            <person name="Cordum H."/>
            <person name="Wilson R."/>
            <person name="Cheng Z."/>
            <person name="Jin W."/>
            <person name="Jiang J."/>
            <person name="Leong S.A."/>
            <person name="Iwama H."/>
            <person name="Gojobori T."/>
            <person name="Itoh T."/>
            <person name="Niimura Y."/>
            <person name="Fujii Y."/>
            <person name="Habara T."/>
            <person name="Sakai H."/>
            <person name="Sato Y."/>
            <person name="Wilson G."/>
            <person name="Kumar K."/>
            <person name="McCouch S."/>
            <person name="Juretic N."/>
            <person name="Hoen D."/>
            <person name="Wright S."/>
            <person name="Bruskiewich R."/>
            <person name="Bureau T."/>
            <person name="Miyao A."/>
            <person name="Hirochika H."/>
            <person name="Nishikawa T."/>
            <person name="Kadowaki K."/>
            <person name="Sugiura M."/>
            <person name="Burr B."/>
            <person name="Sasaki T."/>
        </authorList>
    </citation>
    <scope>NUCLEOTIDE SEQUENCE [LARGE SCALE GENOMIC DNA]</scope>
    <source>
        <strain evidence="2">cv. Nipponbare</strain>
    </source>
</reference>
<protein>
    <submittedName>
        <fullName evidence="1">Os05g0485850 protein</fullName>
    </submittedName>
</protein>
<dbReference type="EMBL" id="AP014961">
    <property type="protein sequence ID" value="BAS94613.1"/>
    <property type="molecule type" value="Genomic_DNA"/>
</dbReference>